<reference evidence="1 2" key="1">
    <citation type="submission" date="2021-05" db="EMBL/GenBank/DDBJ databases">
        <title>Roseococcus sp. XZZS9, whole genome shotgun sequencing project.</title>
        <authorList>
            <person name="Zhao G."/>
            <person name="Shen L."/>
        </authorList>
    </citation>
    <scope>NUCLEOTIDE SEQUENCE [LARGE SCALE GENOMIC DNA]</scope>
    <source>
        <strain evidence="1 2">XZZS9</strain>
    </source>
</reference>
<dbReference type="Proteomes" id="UP000766336">
    <property type="component" value="Unassembled WGS sequence"/>
</dbReference>
<protein>
    <submittedName>
        <fullName evidence="1">Uncharacterized protein</fullName>
    </submittedName>
</protein>
<name>A0ABS5QHU0_9PROT</name>
<sequence length="70" mass="8020">MGRHLNSEEHALLILQGDRNRYYALGELPRGIGQGIMHQLTRLGLTETGRSTRFPTREGWRIVTNRDDGM</sequence>
<dbReference type="EMBL" id="JAHCDA010000004">
    <property type="protein sequence ID" value="MBS7813271.1"/>
    <property type="molecule type" value="Genomic_DNA"/>
</dbReference>
<evidence type="ECO:0000313" key="2">
    <source>
        <dbReference type="Proteomes" id="UP000766336"/>
    </source>
</evidence>
<evidence type="ECO:0000313" key="1">
    <source>
        <dbReference type="EMBL" id="MBS7813271.1"/>
    </source>
</evidence>
<dbReference type="RefSeq" id="WP_213671961.1">
    <property type="nucleotide sequence ID" value="NZ_JAHCDA010000004.1"/>
</dbReference>
<organism evidence="1 2">
    <name type="scientific">Roseococcus pinisoli</name>
    <dbReference type="NCBI Taxonomy" id="2835040"/>
    <lineage>
        <taxon>Bacteria</taxon>
        <taxon>Pseudomonadati</taxon>
        <taxon>Pseudomonadota</taxon>
        <taxon>Alphaproteobacteria</taxon>
        <taxon>Acetobacterales</taxon>
        <taxon>Roseomonadaceae</taxon>
        <taxon>Roseococcus</taxon>
    </lineage>
</organism>
<accession>A0ABS5QHU0</accession>
<keyword evidence="2" id="KW-1185">Reference proteome</keyword>
<comment type="caution">
    <text evidence="1">The sequence shown here is derived from an EMBL/GenBank/DDBJ whole genome shotgun (WGS) entry which is preliminary data.</text>
</comment>
<proteinExistence type="predicted"/>
<gene>
    <name evidence="1" type="ORF">KHU32_20180</name>
</gene>